<keyword evidence="1" id="KW-0472">Membrane</keyword>
<accession>A0AAV1DL59</accession>
<protein>
    <submittedName>
        <fullName evidence="2">OLC1v1006910C1</fullName>
    </submittedName>
</protein>
<evidence type="ECO:0000256" key="1">
    <source>
        <dbReference type="SAM" id="Phobius"/>
    </source>
</evidence>
<organism evidence="2 3">
    <name type="scientific">Oldenlandia corymbosa var. corymbosa</name>
    <dbReference type="NCBI Taxonomy" id="529605"/>
    <lineage>
        <taxon>Eukaryota</taxon>
        <taxon>Viridiplantae</taxon>
        <taxon>Streptophyta</taxon>
        <taxon>Embryophyta</taxon>
        <taxon>Tracheophyta</taxon>
        <taxon>Spermatophyta</taxon>
        <taxon>Magnoliopsida</taxon>
        <taxon>eudicotyledons</taxon>
        <taxon>Gunneridae</taxon>
        <taxon>Pentapetalae</taxon>
        <taxon>asterids</taxon>
        <taxon>lamiids</taxon>
        <taxon>Gentianales</taxon>
        <taxon>Rubiaceae</taxon>
        <taxon>Rubioideae</taxon>
        <taxon>Spermacoceae</taxon>
        <taxon>Hedyotis-Oldenlandia complex</taxon>
        <taxon>Oldenlandia</taxon>
    </lineage>
</organism>
<keyword evidence="3" id="KW-1185">Reference proteome</keyword>
<sequence>MKNISPHRGKADPGNIFHLKREEETAVFSIDNHLMSSQGTHGCFEGVKLEGRNAGATLIARQSGRSGGSQDCCSINIYICNNVQGVNNSVLIGSKVKQGDPGVRLTLKGLKLDKGFKKKQRRQTRELVAGICWITLLFALLAMIFLF</sequence>
<dbReference type="EMBL" id="OX459122">
    <property type="protein sequence ID" value="CAI9107537.1"/>
    <property type="molecule type" value="Genomic_DNA"/>
</dbReference>
<keyword evidence="1" id="KW-1133">Transmembrane helix</keyword>
<dbReference type="Proteomes" id="UP001161247">
    <property type="component" value="Chromosome 5"/>
</dbReference>
<evidence type="ECO:0000313" key="3">
    <source>
        <dbReference type="Proteomes" id="UP001161247"/>
    </source>
</evidence>
<feature type="transmembrane region" description="Helical" evidence="1">
    <location>
        <begin position="127"/>
        <end position="146"/>
    </location>
</feature>
<dbReference type="AlphaFoldDB" id="A0AAV1DL59"/>
<proteinExistence type="predicted"/>
<reference evidence="2" key="1">
    <citation type="submission" date="2023-03" db="EMBL/GenBank/DDBJ databases">
        <authorList>
            <person name="Julca I."/>
        </authorList>
    </citation>
    <scope>NUCLEOTIDE SEQUENCE</scope>
</reference>
<name>A0AAV1DL59_OLDCO</name>
<evidence type="ECO:0000313" key="2">
    <source>
        <dbReference type="EMBL" id="CAI9107537.1"/>
    </source>
</evidence>
<keyword evidence="1" id="KW-0812">Transmembrane</keyword>
<gene>
    <name evidence="2" type="ORF">OLC1_LOCUS15829</name>
</gene>